<dbReference type="InParanoid" id="G3UDP9"/>
<dbReference type="InterPro" id="IPR024079">
    <property type="entry name" value="MetalloPept_cat_dom_sf"/>
</dbReference>
<dbReference type="Pfam" id="PF01421">
    <property type="entry name" value="Reprolysin"/>
    <property type="match status" value="1"/>
</dbReference>
<dbReference type="SUPFAM" id="SSF55486">
    <property type="entry name" value="Metalloproteases ('zincins'), catalytic domain"/>
    <property type="match status" value="1"/>
</dbReference>
<evidence type="ECO:0000259" key="10">
    <source>
        <dbReference type="PROSITE" id="PS50214"/>
    </source>
</evidence>
<evidence type="ECO:0000256" key="4">
    <source>
        <dbReference type="ARBA" id="ARBA00023136"/>
    </source>
</evidence>
<dbReference type="Gene3D" id="3.40.390.10">
    <property type="entry name" value="Collagenase (Catalytic Domain)"/>
    <property type="match status" value="1"/>
</dbReference>
<dbReference type="Ensembl" id="ENSLAFT00000027698.1">
    <property type="protein sequence ID" value="ENSLAFP00000025957.1"/>
    <property type="gene ID" value="ENSLAFG00000026004.1"/>
</dbReference>
<dbReference type="GO" id="GO:0006508">
    <property type="term" value="P:proteolysis"/>
    <property type="evidence" value="ECO:0007669"/>
    <property type="project" value="InterPro"/>
</dbReference>
<sequence>GMRLAEGQVTLRGALLLLGLWELLDPGQCSHGRPSWRYVSSEVVIPRKQMAHGKGMQVPGWLSYSLRFGGQRHVIHMRRKKLFWPRHLQVVSQDDQRALQIDHPYIPQDCHYLGFLEEIPQSMVTIGTCYGGLEGIMKLDDLAYEIKPLKGSHMFEHVVSEIVADTNATGPTYRLGYKNPPLSKAPISAASRISSKLYASHAGALRGLPISSHSMAFRFNNVTQCMQYLISLGSLVNAMYHNLDIRYYVTALIVYNQGDPTNMRDYGQSSAYHNHFAHHVYHALQGESAFIVIRGGPNDIEFNARENSVCTPYNLVMIGELGRHYLLLSVITSFQIGRTLGLHVDADTCYCQRRTTCIMYRYPVITDVFSNCSIADLHESAGTGNHCLFRQIGHFYNESVTKQRCGDSVVEGSEQCDCGSFKQCYSSECCRTDCTLTPGSACSEGGCCTNCSFSPLGTLCRSIQNICDLPEYCTGETHRCPGDFYLQDGTPCTEEEYCYQGNCTDRSMHCKEIFGRDAVNAEDACYNINRKGSRFGHCRRSTENKVFQSCEEGDVKCGRLQCTNVSHLPRLQDHVSFHQSWISGLRCFGLDEHRSTETTDVGHVRSGTPCAPGRLCSPGSYCNGSLIALNYDCHPEKCSYRGMCNNRRHCHCHIGWGPPLCLSPGPGGSEDSGPPPRRIRAVSQSDDLITYLRLIFGRILALIAAFLFGIATNV</sequence>
<evidence type="ECO:0000256" key="2">
    <source>
        <dbReference type="ARBA" id="ARBA00022692"/>
    </source>
</evidence>
<evidence type="ECO:0000256" key="7">
    <source>
        <dbReference type="PROSITE-ProRule" id="PRU00276"/>
    </source>
</evidence>
<dbReference type="SMART" id="SM00608">
    <property type="entry name" value="ACR"/>
    <property type="match status" value="1"/>
</dbReference>
<dbReference type="GO" id="GO:0004222">
    <property type="term" value="F:metalloendopeptidase activity"/>
    <property type="evidence" value="ECO:0007669"/>
    <property type="project" value="InterPro"/>
</dbReference>
<evidence type="ECO:0000259" key="11">
    <source>
        <dbReference type="PROSITE" id="PS50215"/>
    </source>
</evidence>
<dbReference type="PROSITE" id="PS50214">
    <property type="entry name" value="DISINTEGRIN_2"/>
    <property type="match status" value="1"/>
</dbReference>
<dbReference type="OMA" id="FGHCKRE"/>
<keyword evidence="3 8" id="KW-1133">Transmembrane helix</keyword>
<evidence type="ECO:0000256" key="8">
    <source>
        <dbReference type="SAM" id="Phobius"/>
    </source>
</evidence>
<dbReference type="PRINTS" id="PR00289">
    <property type="entry name" value="DISINTEGRIN"/>
</dbReference>
<dbReference type="SMART" id="SM00050">
    <property type="entry name" value="DISIN"/>
    <property type="match status" value="1"/>
</dbReference>
<dbReference type="GeneTree" id="ENSGT00940000162296"/>
<dbReference type="HOGENOM" id="CLU_012714_4_0_1"/>
<feature type="chain" id="PRO_5003456644" evidence="9">
    <location>
        <begin position="30"/>
        <end position="714"/>
    </location>
</feature>
<keyword evidence="13" id="KW-1185">Reference proteome</keyword>
<dbReference type="AlphaFoldDB" id="G3UDP9"/>
<dbReference type="InterPro" id="IPR000742">
    <property type="entry name" value="EGF"/>
</dbReference>
<proteinExistence type="predicted"/>
<dbReference type="PANTHER" id="PTHR11905">
    <property type="entry name" value="ADAM A DISINTEGRIN AND METALLOPROTEASE DOMAIN"/>
    <property type="match status" value="1"/>
</dbReference>
<comment type="subcellular location">
    <subcellularLocation>
        <location evidence="1">Membrane</location>
        <topology evidence="1">Single-pass type I membrane protein</topology>
    </subcellularLocation>
</comment>
<dbReference type="SUPFAM" id="SSF57552">
    <property type="entry name" value="Blood coagulation inhibitor (disintegrin)"/>
    <property type="match status" value="1"/>
</dbReference>
<dbReference type="Proteomes" id="UP000007646">
    <property type="component" value="Unassembled WGS sequence"/>
</dbReference>
<reference evidence="12" key="3">
    <citation type="submission" date="2025-09" db="UniProtKB">
        <authorList>
            <consortium name="Ensembl"/>
        </authorList>
    </citation>
    <scope>IDENTIFICATION</scope>
    <source>
        <strain evidence="12">Isolate ISIS603380</strain>
    </source>
</reference>
<keyword evidence="5 6" id="KW-1015">Disulfide bond</keyword>
<feature type="domain" description="Disintegrin" evidence="10">
    <location>
        <begin position="402"/>
        <end position="488"/>
    </location>
</feature>
<evidence type="ECO:0000313" key="12">
    <source>
        <dbReference type="Ensembl" id="ENSLAFP00000025957.1"/>
    </source>
</evidence>
<gene>
    <name evidence="12" type="primary">LOC100677223</name>
</gene>
<dbReference type="InterPro" id="IPR002870">
    <property type="entry name" value="Peptidase_M12B_N"/>
</dbReference>
<feature type="domain" description="Peptidase M12B" evidence="11">
    <location>
        <begin position="220"/>
        <end position="379"/>
    </location>
</feature>
<organism evidence="12 13">
    <name type="scientific">Loxodonta africana</name>
    <name type="common">African elephant</name>
    <dbReference type="NCBI Taxonomy" id="9785"/>
    <lineage>
        <taxon>Eukaryota</taxon>
        <taxon>Metazoa</taxon>
        <taxon>Chordata</taxon>
        <taxon>Craniata</taxon>
        <taxon>Vertebrata</taxon>
        <taxon>Euteleostomi</taxon>
        <taxon>Mammalia</taxon>
        <taxon>Eutheria</taxon>
        <taxon>Afrotheria</taxon>
        <taxon>Proboscidea</taxon>
        <taxon>Elephantidae</taxon>
        <taxon>Loxodonta</taxon>
    </lineage>
</organism>
<dbReference type="Pfam" id="PF00200">
    <property type="entry name" value="Disintegrin"/>
    <property type="match status" value="1"/>
</dbReference>
<dbReference type="InterPro" id="IPR001762">
    <property type="entry name" value="Disintegrin_dom"/>
</dbReference>
<dbReference type="GO" id="GO:0008584">
    <property type="term" value="P:male gonad development"/>
    <property type="evidence" value="ECO:0007669"/>
    <property type="project" value="TreeGrafter"/>
</dbReference>
<evidence type="ECO:0000313" key="13">
    <source>
        <dbReference type="Proteomes" id="UP000007646"/>
    </source>
</evidence>
<name>G3UDP9_LOXAF</name>
<dbReference type="Gene3D" id="4.10.70.10">
    <property type="entry name" value="Disintegrin domain"/>
    <property type="match status" value="1"/>
</dbReference>
<evidence type="ECO:0000256" key="9">
    <source>
        <dbReference type="SAM" id="SignalP"/>
    </source>
</evidence>
<dbReference type="CDD" id="cd04269">
    <property type="entry name" value="ZnMc_adamalysin_II_like"/>
    <property type="match status" value="1"/>
</dbReference>
<dbReference type="InterPro" id="IPR036436">
    <property type="entry name" value="Disintegrin_dom_sf"/>
</dbReference>
<keyword evidence="4 8" id="KW-0472">Membrane</keyword>
<feature type="disulfide bond" evidence="6">
    <location>
        <begin position="460"/>
        <end position="480"/>
    </location>
</feature>
<dbReference type="GO" id="GO:0009897">
    <property type="term" value="C:external side of plasma membrane"/>
    <property type="evidence" value="ECO:0007669"/>
    <property type="project" value="TreeGrafter"/>
</dbReference>
<keyword evidence="9" id="KW-0732">Signal</keyword>
<dbReference type="GO" id="GO:1990913">
    <property type="term" value="C:sperm head plasma membrane"/>
    <property type="evidence" value="ECO:0007669"/>
    <property type="project" value="TreeGrafter"/>
</dbReference>
<evidence type="ECO:0000256" key="5">
    <source>
        <dbReference type="ARBA" id="ARBA00023157"/>
    </source>
</evidence>
<comment type="caution">
    <text evidence="7">Lacks conserved residue(s) required for the propagation of feature annotation.</text>
</comment>
<dbReference type="InterPro" id="IPR006586">
    <property type="entry name" value="ADAM_Cys-rich"/>
</dbReference>
<dbReference type="eggNOG" id="KOG3607">
    <property type="taxonomic scope" value="Eukaryota"/>
</dbReference>
<dbReference type="Pfam" id="PF01562">
    <property type="entry name" value="Pep_M12B_propep"/>
    <property type="match status" value="1"/>
</dbReference>
<dbReference type="InterPro" id="IPR018358">
    <property type="entry name" value="Disintegrin_CS"/>
</dbReference>
<feature type="signal peptide" evidence="9">
    <location>
        <begin position="1"/>
        <end position="29"/>
    </location>
</feature>
<dbReference type="FunFam" id="4.10.70.10:FF:000001">
    <property type="entry name" value="Disintegrin and metalloproteinase domain-containing protein 22"/>
    <property type="match status" value="1"/>
</dbReference>
<reference evidence="12" key="2">
    <citation type="submission" date="2025-08" db="UniProtKB">
        <authorList>
            <consortium name="Ensembl"/>
        </authorList>
    </citation>
    <scope>IDENTIFICATION</scope>
    <source>
        <strain evidence="12">Isolate ISIS603380</strain>
    </source>
</reference>
<dbReference type="PROSITE" id="PS01186">
    <property type="entry name" value="EGF_2"/>
    <property type="match status" value="1"/>
</dbReference>
<evidence type="ECO:0000256" key="1">
    <source>
        <dbReference type="ARBA" id="ARBA00004479"/>
    </source>
</evidence>
<dbReference type="Pfam" id="PF08516">
    <property type="entry name" value="ADAM_CR"/>
    <property type="match status" value="1"/>
</dbReference>
<keyword evidence="2 8" id="KW-0812">Transmembrane</keyword>
<reference evidence="12 13" key="1">
    <citation type="submission" date="2009-06" db="EMBL/GenBank/DDBJ databases">
        <title>The Genome Sequence of Loxodonta africana (African elephant).</title>
        <authorList>
            <person name="Di Palma F."/>
            <person name="Heiman D."/>
            <person name="Young S."/>
            <person name="Johnson J."/>
            <person name="Lander E.S."/>
            <person name="Lindblad-Toh K."/>
        </authorList>
    </citation>
    <scope>NUCLEOTIDE SEQUENCE [LARGE SCALE GENOMIC DNA]</scope>
    <source>
        <strain evidence="12 13">Isolate ISIS603380</strain>
    </source>
</reference>
<evidence type="ECO:0000256" key="3">
    <source>
        <dbReference type="ARBA" id="ARBA00022989"/>
    </source>
</evidence>
<dbReference type="PROSITE" id="PS50215">
    <property type="entry name" value="ADAM_MEPRO"/>
    <property type="match status" value="1"/>
</dbReference>
<evidence type="ECO:0000256" key="6">
    <source>
        <dbReference type="PROSITE-ProRule" id="PRU00068"/>
    </source>
</evidence>
<protein>
    <submittedName>
        <fullName evidence="12">Disintegrin and metalloproteinase domain-containing protein 21-like</fullName>
    </submittedName>
</protein>
<accession>G3UDP9</accession>
<dbReference type="PANTHER" id="PTHR11905:SF140">
    <property type="entry name" value="A DISINTEGRIN AND METALLOPEPTIDASE DOMAIN 6-RELATED"/>
    <property type="match status" value="1"/>
</dbReference>
<dbReference type="InterPro" id="IPR001590">
    <property type="entry name" value="Peptidase_M12B"/>
</dbReference>
<dbReference type="InterPro" id="IPR034027">
    <property type="entry name" value="Reprolysin_adamalysin"/>
</dbReference>
<dbReference type="PROSITE" id="PS00427">
    <property type="entry name" value="DISINTEGRIN_1"/>
    <property type="match status" value="1"/>
</dbReference>
<feature type="transmembrane region" description="Helical" evidence="8">
    <location>
        <begin position="688"/>
        <end position="711"/>
    </location>
</feature>